<dbReference type="GO" id="GO:0008270">
    <property type="term" value="F:zinc ion binding"/>
    <property type="evidence" value="ECO:0007669"/>
    <property type="project" value="UniProtKB-KW"/>
</dbReference>
<evidence type="ECO:0000256" key="2">
    <source>
        <dbReference type="ARBA" id="ARBA00022723"/>
    </source>
</evidence>
<dbReference type="KEGG" id="mbr:MONBRDRAFT_37362"/>
<dbReference type="PANTHER" id="PTHR12360">
    <property type="entry name" value="NUCLEAR TRANSCRIPTION FACTOR, X-BOX BINDING 1 NFX1"/>
    <property type="match status" value="1"/>
</dbReference>
<keyword evidence="7" id="KW-0812">Transmembrane</keyword>
<evidence type="ECO:0000256" key="1">
    <source>
        <dbReference type="ARBA" id="ARBA00007269"/>
    </source>
</evidence>
<evidence type="ECO:0000256" key="5">
    <source>
        <dbReference type="ARBA" id="ARBA00022833"/>
    </source>
</evidence>
<gene>
    <name evidence="9" type="ORF">MONBRDRAFT_37362</name>
</gene>
<feature type="transmembrane region" description="Helical" evidence="7">
    <location>
        <begin position="856"/>
        <end position="874"/>
    </location>
</feature>
<feature type="compositionally biased region" description="Basic residues" evidence="6">
    <location>
        <begin position="825"/>
        <end position="834"/>
    </location>
</feature>
<comment type="similarity">
    <text evidence="1">Belongs to the NFX1 family.</text>
</comment>
<dbReference type="FunCoup" id="A9V186">
    <property type="interactions" value="1097"/>
</dbReference>
<feature type="domain" description="NF-X1-type" evidence="8">
    <location>
        <begin position="333"/>
        <end position="352"/>
    </location>
</feature>
<keyword evidence="7" id="KW-1133">Transmembrane helix</keyword>
<keyword evidence="3" id="KW-0677">Repeat</keyword>
<dbReference type="GeneID" id="5891580"/>
<keyword evidence="10" id="KW-1185">Reference proteome</keyword>
<dbReference type="EMBL" id="CH991553">
    <property type="protein sequence ID" value="EDQ88887.1"/>
    <property type="molecule type" value="Genomic_DNA"/>
</dbReference>
<dbReference type="AlphaFoldDB" id="A9V186"/>
<feature type="domain" description="NF-X1-type" evidence="8">
    <location>
        <begin position="227"/>
        <end position="245"/>
    </location>
</feature>
<dbReference type="CDD" id="cd06008">
    <property type="entry name" value="NF-X1-zinc-finger"/>
    <property type="match status" value="5"/>
</dbReference>
<feature type="region of interest" description="Disordered" evidence="6">
    <location>
        <begin position="808"/>
        <end position="845"/>
    </location>
</feature>
<feature type="domain" description="NF-X1-type" evidence="8">
    <location>
        <begin position="173"/>
        <end position="192"/>
    </location>
</feature>
<dbReference type="GO" id="GO:0005634">
    <property type="term" value="C:nucleus"/>
    <property type="evidence" value="ECO:0000318"/>
    <property type="project" value="GO_Central"/>
</dbReference>
<dbReference type="OMA" id="HYLCFCG"/>
<evidence type="ECO:0000256" key="7">
    <source>
        <dbReference type="SAM" id="Phobius"/>
    </source>
</evidence>
<evidence type="ECO:0000259" key="8">
    <source>
        <dbReference type="SMART" id="SM00438"/>
    </source>
</evidence>
<evidence type="ECO:0000256" key="6">
    <source>
        <dbReference type="SAM" id="MobiDB-lite"/>
    </source>
</evidence>
<dbReference type="GO" id="GO:0000977">
    <property type="term" value="F:RNA polymerase II transcription regulatory region sequence-specific DNA binding"/>
    <property type="evidence" value="ECO:0000318"/>
    <property type="project" value="GO_Central"/>
</dbReference>
<feature type="compositionally biased region" description="Basic and acidic residues" evidence="6">
    <location>
        <begin position="808"/>
        <end position="824"/>
    </location>
</feature>
<dbReference type="eggNOG" id="KOG1952">
    <property type="taxonomic scope" value="Eukaryota"/>
</dbReference>
<dbReference type="GO" id="GO:0000981">
    <property type="term" value="F:DNA-binding transcription factor activity, RNA polymerase II-specific"/>
    <property type="evidence" value="ECO:0000318"/>
    <property type="project" value="GO_Central"/>
</dbReference>
<evidence type="ECO:0000313" key="10">
    <source>
        <dbReference type="Proteomes" id="UP000001357"/>
    </source>
</evidence>
<dbReference type="InterPro" id="IPR000967">
    <property type="entry name" value="Znf_NFX1"/>
</dbReference>
<feature type="domain" description="NF-X1-type" evidence="8">
    <location>
        <begin position="385"/>
        <end position="402"/>
    </location>
</feature>
<name>A9V186_MONBE</name>
<feature type="domain" description="NF-X1-type" evidence="8">
    <location>
        <begin position="467"/>
        <end position="487"/>
    </location>
</feature>
<evidence type="ECO:0000256" key="3">
    <source>
        <dbReference type="ARBA" id="ARBA00022737"/>
    </source>
</evidence>
<dbReference type="PANTHER" id="PTHR12360:SF1">
    <property type="entry name" value="NF-X1-TYPE ZINC FINGER PROTEIN NFXL1"/>
    <property type="match status" value="1"/>
</dbReference>
<evidence type="ECO:0000313" key="9">
    <source>
        <dbReference type="EMBL" id="EDQ88887.1"/>
    </source>
</evidence>
<feature type="domain" description="NF-X1-type" evidence="8">
    <location>
        <begin position="410"/>
        <end position="429"/>
    </location>
</feature>
<feature type="domain" description="NF-X1-type" evidence="8">
    <location>
        <begin position="279"/>
        <end position="306"/>
    </location>
</feature>
<proteinExistence type="inferred from homology"/>
<accession>A9V186</accession>
<keyword evidence="4" id="KW-0863">Zinc-finger</keyword>
<feature type="domain" description="NF-X1-type" evidence="8">
    <location>
        <begin position="735"/>
        <end position="756"/>
    </location>
</feature>
<keyword evidence="5" id="KW-0862">Zinc</keyword>
<protein>
    <recommendedName>
        <fullName evidence="8">NF-X1-type domain-containing protein</fullName>
    </recommendedName>
</protein>
<keyword evidence="2" id="KW-0479">Metal-binding</keyword>
<evidence type="ECO:0000256" key="4">
    <source>
        <dbReference type="ARBA" id="ARBA00022771"/>
    </source>
</evidence>
<dbReference type="STRING" id="81824.A9V186"/>
<dbReference type="Pfam" id="PF01422">
    <property type="entry name" value="zf-NF-X1"/>
    <property type="match status" value="10"/>
</dbReference>
<dbReference type="SMART" id="SM00438">
    <property type="entry name" value="ZnF_NFX"/>
    <property type="match status" value="10"/>
</dbReference>
<sequence length="875" mass="96432">MVPKTTPPPTLDSLQHQRPARKTPPRVLDADEDVETQAAPDISKDDPPSDEIVAKILAKYHSFGTDDADANLARLRELVEDCLDPNSNPCLICIDDINKRWVKDGVVRTNGLTPELFPEAEIPWFCPKCHTNYSRKEAPRVYRCFCTKEVEPRFDPWLTPHSCGEACDRLLSCGQHRCLMLCHPGKCLKCPRLLPDTPCFCGRQRTSRRCGNVAYSCGERCGQKLPCGHACELTCHEGPCPPCPRRSQRACRCGRVVADQPCAKLEWSCETVCGQPLACGFHRCEVTCHSGPCAPCAGQLQRACPCGKSTYPDLPCTETVPTCGSTCDRMLACGEHRCVRQCHYGDCGACMQTQQVSCRCGAQTKELACGTSLTCTRKCGRILPCGHPCKRKCCDVCPPCERVCGKRLQCNQHTCQDPCHAGPCYPCSQTMTRSCACGASTVTVPCGRDASRRKPRCREPCRVPPYCRHPTQRPHTCHDGNCPQCRQTCATELSCGHACQAPCHDKRPRREEIELTKTERKKQKLKSNPVREIKQLTPCPPCQVPVPRACKGAHTVRDLPCAANAPFGCDQTCDRLLACTRHRCAQPCHLPLRAGTSWHEQDLLLRRELGATSVPVALDSLAYATCEPLLRAHMASPSDGGMASGEGAELSGLTAGCGACPRRCELPRPPGCPHTCAREWCHPGLCPPCKHIISHPCHCEALVLALDCDEWTRKLPGDRDALLSCHHRCPRLLSCGHQCTKDCHPGACSPASSCTKLVSLRCPCKRRKERIPCQRVQAEQLEHVACDAACRERQAASAAEEAQRIEAEEAAQRAKDQAELEAFRNRGRRRRKRPSRAEESEAPEVAPPWYQEPRKLAIVATLFVIAATGLGVLLF</sequence>
<keyword evidence="7" id="KW-0472">Membrane</keyword>
<dbReference type="RefSeq" id="XP_001746500.1">
    <property type="nucleotide sequence ID" value="XM_001746448.1"/>
</dbReference>
<organism evidence="9 10">
    <name type="scientific">Monosiga brevicollis</name>
    <name type="common">Choanoflagellate</name>
    <dbReference type="NCBI Taxonomy" id="81824"/>
    <lineage>
        <taxon>Eukaryota</taxon>
        <taxon>Choanoflagellata</taxon>
        <taxon>Craspedida</taxon>
        <taxon>Salpingoecidae</taxon>
        <taxon>Monosiga</taxon>
    </lineage>
</organism>
<feature type="domain" description="NF-X1-type" evidence="8">
    <location>
        <begin position="495"/>
        <end position="544"/>
    </location>
</feature>
<feature type="domain" description="NF-X1-type" evidence="8">
    <location>
        <begin position="672"/>
        <end position="691"/>
    </location>
</feature>
<reference evidence="9 10" key="1">
    <citation type="journal article" date="2008" name="Nature">
        <title>The genome of the choanoflagellate Monosiga brevicollis and the origin of metazoans.</title>
        <authorList>
            <consortium name="JGI Sequencing"/>
            <person name="King N."/>
            <person name="Westbrook M.J."/>
            <person name="Young S.L."/>
            <person name="Kuo A."/>
            <person name="Abedin M."/>
            <person name="Chapman J."/>
            <person name="Fairclough S."/>
            <person name="Hellsten U."/>
            <person name="Isogai Y."/>
            <person name="Letunic I."/>
            <person name="Marr M."/>
            <person name="Pincus D."/>
            <person name="Putnam N."/>
            <person name="Rokas A."/>
            <person name="Wright K.J."/>
            <person name="Zuzow R."/>
            <person name="Dirks W."/>
            <person name="Good M."/>
            <person name="Goodstein D."/>
            <person name="Lemons D."/>
            <person name="Li W."/>
            <person name="Lyons J.B."/>
            <person name="Morris A."/>
            <person name="Nichols S."/>
            <person name="Richter D.J."/>
            <person name="Salamov A."/>
            <person name="Bork P."/>
            <person name="Lim W.A."/>
            <person name="Manning G."/>
            <person name="Miller W.T."/>
            <person name="McGinnis W."/>
            <person name="Shapiro H."/>
            <person name="Tjian R."/>
            <person name="Grigoriev I.V."/>
            <person name="Rokhsar D."/>
        </authorList>
    </citation>
    <scope>NUCLEOTIDE SEQUENCE [LARGE SCALE GENOMIC DNA]</scope>
    <source>
        <strain evidence="10">MX1 / ATCC 50154</strain>
    </source>
</reference>
<dbReference type="InterPro" id="IPR034078">
    <property type="entry name" value="NFX1_fam"/>
</dbReference>
<feature type="region of interest" description="Disordered" evidence="6">
    <location>
        <begin position="1"/>
        <end position="49"/>
    </location>
</feature>
<dbReference type="Proteomes" id="UP000001357">
    <property type="component" value="Unassembled WGS sequence"/>
</dbReference>
<feature type="compositionally biased region" description="Pro residues" evidence="6">
    <location>
        <begin position="1"/>
        <end position="10"/>
    </location>
</feature>
<dbReference type="GO" id="GO:0006355">
    <property type="term" value="P:regulation of DNA-templated transcription"/>
    <property type="evidence" value="ECO:0000318"/>
    <property type="project" value="GO_Central"/>
</dbReference>
<dbReference type="InParanoid" id="A9V186"/>